<proteinExistence type="inferred from homology"/>
<evidence type="ECO:0000313" key="4">
    <source>
        <dbReference type="Proteomes" id="UP000295244"/>
    </source>
</evidence>
<protein>
    <submittedName>
        <fullName evidence="3">Class II histone deacetylase</fullName>
    </submittedName>
</protein>
<dbReference type="Gene3D" id="3.40.800.20">
    <property type="entry name" value="Histone deacetylase domain"/>
    <property type="match status" value="1"/>
</dbReference>
<dbReference type="AlphaFoldDB" id="A0A4V2NX54"/>
<name>A0A4V2NX54_9ACTN</name>
<dbReference type="InterPro" id="IPR023801">
    <property type="entry name" value="His_deacetylse_dom"/>
</dbReference>
<comment type="similarity">
    <text evidence="1">Belongs to the histone deacetylase family.</text>
</comment>
<dbReference type="InterPro" id="IPR000286">
    <property type="entry name" value="HDACs"/>
</dbReference>
<evidence type="ECO:0000259" key="2">
    <source>
        <dbReference type="Pfam" id="PF00850"/>
    </source>
</evidence>
<accession>A0A4V2NX54</accession>
<dbReference type="GO" id="GO:0040029">
    <property type="term" value="P:epigenetic regulation of gene expression"/>
    <property type="evidence" value="ECO:0007669"/>
    <property type="project" value="TreeGrafter"/>
</dbReference>
<dbReference type="Pfam" id="PF00850">
    <property type="entry name" value="Hist_deacetyl"/>
    <property type="match status" value="1"/>
</dbReference>
<sequence length="370" mass="39874">MSERTAFYHDERCLWHTTGEAVLVMPVGGWLQPPAGGGHAESPETKRRFKALLDVSGLLGAEVIQLSAPEVAEEDLLRVHTRSYLERFRAASDSGGGEEGLFAPFGAGSYEIAKLSAGLAKRAVSDVLSGALRNAYSLSRPPGHHCLPDSAMGFCLLANIPVAIEAARAEHGVERVAVVDWDVHHGNGTQEIYYERPDVLTVSIHQENCFPPGGGGVEERGAGAGEGYNVNVPLPPGSGHETYLYAMRRIVVPVLERFGPDLIIIASGLDANAADPLARQMLYGESYRQMTRLLMGAAEELCGGRLVAVHEGGYAESTVPFCGLAVVEELSGVRTPVEDPFEELFSAQQPARRVLEFQRTLVDEMAEVLI</sequence>
<evidence type="ECO:0000256" key="1">
    <source>
        <dbReference type="ARBA" id="ARBA00005947"/>
    </source>
</evidence>
<dbReference type="InterPro" id="IPR023696">
    <property type="entry name" value="Ureohydrolase_dom_sf"/>
</dbReference>
<gene>
    <name evidence="3" type="ORF">E0L93_03160</name>
</gene>
<dbReference type="GO" id="GO:0004407">
    <property type="term" value="F:histone deacetylase activity"/>
    <property type="evidence" value="ECO:0007669"/>
    <property type="project" value="TreeGrafter"/>
</dbReference>
<dbReference type="PANTHER" id="PTHR10625">
    <property type="entry name" value="HISTONE DEACETYLASE HDAC1-RELATED"/>
    <property type="match status" value="1"/>
</dbReference>
<reference evidence="3 4" key="1">
    <citation type="submission" date="2019-03" db="EMBL/GenBank/DDBJ databases">
        <title>Whole genome sequence of a novel Rubrobacter taiwanensis strain, isolated from Yellowstone National Park.</title>
        <authorList>
            <person name="Freed S."/>
            <person name="Ramaley R.F."/>
            <person name="Kyndt J.A."/>
        </authorList>
    </citation>
    <scope>NUCLEOTIDE SEQUENCE [LARGE SCALE GENOMIC DNA]</scope>
    <source>
        <strain evidence="3 4">Yellowstone</strain>
    </source>
</reference>
<comment type="caution">
    <text evidence="3">The sequence shown here is derived from an EMBL/GenBank/DDBJ whole genome shotgun (WGS) entry which is preliminary data.</text>
</comment>
<dbReference type="SUPFAM" id="SSF52768">
    <property type="entry name" value="Arginase/deacetylase"/>
    <property type="match status" value="1"/>
</dbReference>
<dbReference type="PANTHER" id="PTHR10625:SF10">
    <property type="entry name" value="HISTONE DEACETYLASE HDAC1"/>
    <property type="match status" value="1"/>
</dbReference>
<dbReference type="OrthoDB" id="9808367at2"/>
<dbReference type="CDD" id="cd09996">
    <property type="entry name" value="HDAC_classII_1"/>
    <property type="match status" value="1"/>
</dbReference>
<dbReference type="EMBL" id="SKBU01000006">
    <property type="protein sequence ID" value="TCJ19962.1"/>
    <property type="molecule type" value="Genomic_DNA"/>
</dbReference>
<keyword evidence="4" id="KW-1185">Reference proteome</keyword>
<feature type="domain" description="Histone deacetylase" evidence="2">
    <location>
        <begin position="39"/>
        <end position="328"/>
    </location>
</feature>
<dbReference type="RefSeq" id="WP_132688349.1">
    <property type="nucleotide sequence ID" value="NZ_SKBU01000006.1"/>
</dbReference>
<evidence type="ECO:0000313" key="3">
    <source>
        <dbReference type="EMBL" id="TCJ19962.1"/>
    </source>
</evidence>
<dbReference type="PRINTS" id="PR01270">
    <property type="entry name" value="HDASUPER"/>
</dbReference>
<dbReference type="Proteomes" id="UP000295244">
    <property type="component" value="Unassembled WGS sequence"/>
</dbReference>
<dbReference type="InterPro" id="IPR037138">
    <property type="entry name" value="His_deacetylse_dom_sf"/>
</dbReference>
<organism evidence="3 4">
    <name type="scientific">Rubrobacter taiwanensis</name>
    <dbReference type="NCBI Taxonomy" id="185139"/>
    <lineage>
        <taxon>Bacteria</taxon>
        <taxon>Bacillati</taxon>
        <taxon>Actinomycetota</taxon>
        <taxon>Rubrobacteria</taxon>
        <taxon>Rubrobacterales</taxon>
        <taxon>Rubrobacteraceae</taxon>
        <taxon>Rubrobacter</taxon>
    </lineage>
</organism>